<evidence type="ECO:0000313" key="5">
    <source>
        <dbReference type="EMBL" id="WTP90900.1"/>
    </source>
</evidence>
<keyword evidence="3" id="KW-0804">Transcription</keyword>
<feature type="domain" description="HTH araC/xylS-type" evidence="4">
    <location>
        <begin position="206"/>
        <end position="304"/>
    </location>
</feature>
<dbReference type="PRINTS" id="PR00032">
    <property type="entry name" value="HTHARAC"/>
</dbReference>
<dbReference type="GO" id="GO:0043565">
    <property type="term" value="F:sequence-specific DNA binding"/>
    <property type="evidence" value="ECO:0007669"/>
    <property type="project" value="InterPro"/>
</dbReference>
<dbReference type="InterPro" id="IPR020449">
    <property type="entry name" value="Tscrpt_reg_AraC-type_HTH"/>
</dbReference>
<dbReference type="Gene3D" id="1.10.10.60">
    <property type="entry name" value="Homeodomain-like"/>
    <property type="match status" value="2"/>
</dbReference>
<reference evidence="5" key="1">
    <citation type="submission" date="2022-10" db="EMBL/GenBank/DDBJ databases">
        <title>The complete genomes of actinobacterial strains from the NBC collection.</title>
        <authorList>
            <person name="Joergensen T.S."/>
            <person name="Alvarez Arevalo M."/>
            <person name="Sterndorff E.B."/>
            <person name="Faurdal D."/>
            <person name="Vuksanovic O."/>
            <person name="Mourched A.-S."/>
            <person name="Charusanti P."/>
            <person name="Shaw S."/>
            <person name="Blin K."/>
            <person name="Weber T."/>
        </authorList>
    </citation>
    <scope>NUCLEOTIDE SEQUENCE</scope>
    <source>
        <strain evidence="5">NBC 00180</strain>
    </source>
</reference>
<dbReference type="SMART" id="SM00342">
    <property type="entry name" value="HTH_ARAC"/>
    <property type="match status" value="1"/>
</dbReference>
<dbReference type="PROSITE" id="PS00041">
    <property type="entry name" value="HTH_ARAC_FAMILY_1"/>
    <property type="match status" value="1"/>
</dbReference>
<keyword evidence="1" id="KW-0805">Transcription regulation</keyword>
<proteinExistence type="predicted"/>
<evidence type="ECO:0000256" key="3">
    <source>
        <dbReference type="ARBA" id="ARBA00023163"/>
    </source>
</evidence>
<keyword evidence="2" id="KW-0238">DNA-binding</keyword>
<dbReference type="PANTHER" id="PTHR46796">
    <property type="entry name" value="HTH-TYPE TRANSCRIPTIONAL ACTIVATOR RHAS-RELATED"/>
    <property type="match status" value="1"/>
</dbReference>
<dbReference type="InterPro" id="IPR018060">
    <property type="entry name" value="HTH_AraC"/>
</dbReference>
<dbReference type="SUPFAM" id="SSF46689">
    <property type="entry name" value="Homeodomain-like"/>
    <property type="match status" value="2"/>
</dbReference>
<dbReference type="AlphaFoldDB" id="A0AAU1I8W3"/>
<name>A0AAU1I8W3_9ACTN</name>
<dbReference type="Pfam" id="PF12852">
    <property type="entry name" value="Cupin_6"/>
    <property type="match status" value="1"/>
</dbReference>
<accession>A0AAU1I8W3</accession>
<dbReference type="GO" id="GO:0003700">
    <property type="term" value="F:DNA-binding transcription factor activity"/>
    <property type="evidence" value="ECO:0007669"/>
    <property type="project" value="InterPro"/>
</dbReference>
<evidence type="ECO:0000256" key="2">
    <source>
        <dbReference type="ARBA" id="ARBA00023125"/>
    </source>
</evidence>
<evidence type="ECO:0000256" key="1">
    <source>
        <dbReference type="ARBA" id="ARBA00023015"/>
    </source>
</evidence>
<dbReference type="InterPro" id="IPR009057">
    <property type="entry name" value="Homeodomain-like_sf"/>
</dbReference>
<protein>
    <submittedName>
        <fullName evidence="5">AraC family transcriptional regulator</fullName>
    </submittedName>
</protein>
<dbReference type="InterPro" id="IPR050204">
    <property type="entry name" value="AraC_XylS_family_regulators"/>
</dbReference>
<dbReference type="PANTHER" id="PTHR46796:SF7">
    <property type="entry name" value="ARAC FAMILY TRANSCRIPTIONAL REGULATOR"/>
    <property type="match status" value="1"/>
</dbReference>
<dbReference type="Pfam" id="PF12833">
    <property type="entry name" value="HTH_18"/>
    <property type="match status" value="1"/>
</dbReference>
<organism evidence="5">
    <name type="scientific">Streptomyces sp. NBC_00180</name>
    <dbReference type="NCBI Taxonomy" id="2903632"/>
    <lineage>
        <taxon>Bacteria</taxon>
        <taxon>Bacillati</taxon>
        <taxon>Actinomycetota</taxon>
        <taxon>Actinomycetes</taxon>
        <taxon>Kitasatosporales</taxon>
        <taxon>Streptomycetaceae</taxon>
        <taxon>Streptomyces</taxon>
    </lineage>
</organism>
<dbReference type="InterPro" id="IPR018062">
    <property type="entry name" value="HTH_AraC-typ_CS"/>
</dbReference>
<evidence type="ECO:0000259" key="4">
    <source>
        <dbReference type="PROSITE" id="PS01124"/>
    </source>
</evidence>
<dbReference type="EMBL" id="CP108140">
    <property type="protein sequence ID" value="WTP90900.1"/>
    <property type="molecule type" value="Genomic_DNA"/>
</dbReference>
<dbReference type="PROSITE" id="PS01124">
    <property type="entry name" value="HTH_ARAC_FAMILY_2"/>
    <property type="match status" value="1"/>
</dbReference>
<sequence>MTADPLSEALAVADARSVFSGGFTAGGTWAIRLRGRDKLKVVAVVRGSCLLVREDGGEPLKLSEGDVVVSDGRQPYVLCSEPGVEPLDSADVTVDPVTRTARLGDGTDEDVSCVSGHIDLSRDNGELLRRALPELIHVRSDAAEASALRWLIGQLAEEMKTRRAGVEFASDQLAQLMFVQVLRVCLVESEGLPPGWLRALADERLAPALRLMHGDPGHPWQLEDLARAAAMSRTTFAVRFKQAAGVPPLTYLLNWRMSLAARALRQDTASVAALARSVGYTSESAFSNAFKRAVGVAPRRYREAVRS</sequence>
<gene>
    <name evidence="5" type="ORF">OG477_38600</name>
</gene>
<dbReference type="InterPro" id="IPR032783">
    <property type="entry name" value="AraC_lig"/>
</dbReference>